<dbReference type="AlphaFoldDB" id="A0A2Z4FRD2"/>
<dbReference type="InterPro" id="IPR006665">
    <property type="entry name" value="OmpA-like"/>
</dbReference>
<dbReference type="SUPFAM" id="SSF103088">
    <property type="entry name" value="OmpA-like"/>
    <property type="match status" value="1"/>
</dbReference>
<dbReference type="GO" id="GO:0007155">
    <property type="term" value="P:cell adhesion"/>
    <property type="evidence" value="ECO:0007669"/>
    <property type="project" value="InterPro"/>
</dbReference>
<dbReference type="Pfam" id="PF00691">
    <property type="entry name" value="OmpA"/>
    <property type="match status" value="1"/>
</dbReference>
<dbReference type="InterPro" id="IPR006664">
    <property type="entry name" value="OMP_bac"/>
</dbReference>
<dbReference type="PANTHER" id="PTHR30329">
    <property type="entry name" value="STATOR ELEMENT OF FLAGELLAR MOTOR COMPLEX"/>
    <property type="match status" value="1"/>
</dbReference>
<name>A0A2Z4FRD2_9DELT</name>
<dbReference type="Gene3D" id="4.10.1080.10">
    <property type="entry name" value="TSP type-3 repeat"/>
    <property type="match status" value="2"/>
</dbReference>
<dbReference type="InterPro" id="IPR003367">
    <property type="entry name" value="Thrombospondin_3-like_rpt"/>
</dbReference>
<dbReference type="CDD" id="cd07185">
    <property type="entry name" value="OmpA_C-like"/>
    <property type="match status" value="1"/>
</dbReference>
<sequence length="373" mass="40943">MNRTLHISLAFIMLLALASTGLIGCTTGATLKGQALEIQELNQSIHDRAYRCAPHELAIAESSVEFGIYELSQGDFVRARQHIYRAEEHAKKADVLSDFEECRDQSIEVVVEKTPQVEVEEVKPAPGDRDGDGIADDVDQCPDEPEDFDGFEDEDGCPDPDNDGDGIPDVDDACPNVAGNKPGEGCPHFDTDFDGIADINDQCPNEPEDFDGFEDEDGCPEDDNDGDGVPDLIDRCPMVPGPATNNGCPVERKLVKVEDNQIKLNERVHFKTAKSDILPSSYPLLDEVADVLTENPSIHVRIEGHTDSRGRDSYNQKLSEDRAASVLRYLLGRGIDASRLVSQGFGETRPIEDNATKTGRAANRRVEIHITKQ</sequence>
<dbReference type="InterPro" id="IPR050330">
    <property type="entry name" value="Bact_OuterMem_StrucFunc"/>
</dbReference>
<evidence type="ECO:0000256" key="4">
    <source>
        <dbReference type="ARBA" id="ARBA00023237"/>
    </source>
</evidence>
<evidence type="ECO:0000313" key="7">
    <source>
        <dbReference type="Proteomes" id="UP000249799"/>
    </source>
</evidence>
<evidence type="ECO:0000256" key="3">
    <source>
        <dbReference type="ARBA" id="ARBA00023136"/>
    </source>
</evidence>
<feature type="compositionally biased region" description="Acidic residues" evidence="5">
    <location>
        <begin position="133"/>
        <end position="167"/>
    </location>
</feature>
<dbReference type="Proteomes" id="UP000249799">
    <property type="component" value="Chromosome"/>
</dbReference>
<dbReference type="SUPFAM" id="SSF103647">
    <property type="entry name" value="TSP type-3 repeat"/>
    <property type="match status" value="1"/>
</dbReference>
<evidence type="ECO:0000256" key="1">
    <source>
        <dbReference type="ARBA" id="ARBA00004442"/>
    </source>
</evidence>
<dbReference type="InterPro" id="IPR036737">
    <property type="entry name" value="OmpA-like_sf"/>
</dbReference>
<dbReference type="OrthoDB" id="5512550at2"/>
<proteinExistence type="predicted"/>
<evidence type="ECO:0000256" key="2">
    <source>
        <dbReference type="ARBA" id="ARBA00022729"/>
    </source>
</evidence>
<dbReference type="EMBL" id="CP030032">
    <property type="protein sequence ID" value="AWV91208.1"/>
    <property type="molecule type" value="Genomic_DNA"/>
</dbReference>
<dbReference type="PRINTS" id="PR01021">
    <property type="entry name" value="OMPADOMAIN"/>
</dbReference>
<dbReference type="GO" id="GO:0005509">
    <property type="term" value="F:calcium ion binding"/>
    <property type="evidence" value="ECO:0007669"/>
    <property type="project" value="InterPro"/>
</dbReference>
<keyword evidence="3" id="KW-0472">Membrane</keyword>
<gene>
    <name evidence="6" type="ORF">DN745_18500</name>
</gene>
<reference evidence="6 7" key="1">
    <citation type="submission" date="2018-06" db="EMBL/GenBank/DDBJ databases">
        <title>Lujinxingia sediminis gen. nov. sp. nov., a new facultative anaerobic member of the class Deltaproteobacteria, and proposal of Lujinxingaceae fam. nov.</title>
        <authorList>
            <person name="Guo L.-Y."/>
            <person name="Li C.-M."/>
            <person name="Wang S."/>
            <person name="Du Z.-J."/>
        </authorList>
    </citation>
    <scope>NUCLEOTIDE SEQUENCE [LARGE SCALE GENOMIC DNA]</scope>
    <source>
        <strain evidence="6 7">FA350</strain>
    </source>
</reference>
<dbReference type="PROSITE" id="PS51123">
    <property type="entry name" value="OMPA_2"/>
    <property type="match status" value="1"/>
</dbReference>
<dbReference type="Gene3D" id="3.30.1330.60">
    <property type="entry name" value="OmpA-like domain"/>
    <property type="match status" value="1"/>
</dbReference>
<comment type="subcellular location">
    <subcellularLocation>
        <location evidence="1">Cell outer membrane</location>
    </subcellularLocation>
</comment>
<dbReference type="GO" id="GO:0009279">
    <property type="term" value="C:cell outer membrane"/>
    <property type="evidence" value="ECO:0007669"/>
    <property type="project" value="UniProtKB-SubCell"/>
</dbReference>
<dbReference type="InterPro" id="IPR028974">
    <property type="entry name" value="TSP_type-3_rpt"/>
</dbReference>
<keyword evidence="7" id="KW-1185">Reference proteome</keyword>
<evidence type="ECO:0000256" key="5">
    <source>
        <dbReference type="SAM" id="MobiDB-lite"/>
    </source>
</evidence>
<dbReference type="PRINTS" id="PR01023">
    <property type="entry name" value="NAFLGMOTY"/>
</dbReference>
<feature type="compositionally biased region" description="Basic and acidic residues" evidence="5">
    <location>
        <begin position="123"/>
        <end position="132"/>
    </location>
</feature>
<evidence type="ECO:0000313" key="6">
    <source>
        <dbReference type="EMBL" id="AWV91208.1"/>
    </source>
</evidence>
<keyword evidence="4" id="KW-0998">Cell outer membrane</keyword>
<accession>A0A2Z4FRD2</accession>
<protein>
    <submittedName>
        <fullName evidence="6">OmpA family protein</fullName>
    </submittedName>
</protein>
<dbReference type="PANTHER" id="PTHR30329:SF21">
    <property type="entry name" value="LIPOPROTEIN YIAD-RELATED"/>
    <property type="match status" value="1"/>
</dbReference>
<dbReference type="Pfam" id="PF02412">
    <property type="entry name" value="TSP_3"/>
    <property type="match status" value="2"/>
</dbReference>
<dbReference type="KEGG" id="bsed:DN745_18500"/>
<organism evidence="6 7">
    <name type="scientific">Bradymonas sediminis</name>
    <dbReference type="NCBI Taxonomy" id="1548548"/>
    <lineage>
        <taxon>Bacteria</taxon>
        <taxon>Deltaproteobacteria</taxon>
        <taxon>Bradymonadales</taxon>
        <taxon>Bradymonadaceae</taxon>
        <taxon>Bradymonas</taxon>
    </lineage>
</organism>
<keyword evidence="2" id="KW-0732">Signal</keyword>
<dbReference type="PROSITE" id="PS51257">
    <property type="entry name" value="PROKAR_LIPOPROTEIN"/>
    <property type="match status" value="1"/>
</dbReference>
<feature type="region of interest" description="Disordered" evidence="5">
    <location>
        <begin position="123"/>
        <end position="167"/>
    </location>
</feature>